<feature type="non-terminal residue" evidence="2">
    <location>
        <position position="59"/>
    </location>
</feature>
<reference evidence="2 3" key="1">
    <citation type="submission" date="2024-11" db="EMBL/GenBank/DDBJ databases">
        <title>Chromosome-level genome assembly of the freshwater bivalve Anodonta woodiana.</title>
        <authorList>
            <person name="Chen X."/>
        </authorList>
    </citation>
    <scope>NUCLEOTIDE SEQUENCE [LARGE SCALE GENOMIC DNA]</scope>
    <source>
        <strain evidence="2">MN2024</strain>
        <tissue evidence="2">Gills</tissue>
    </source>
</reference>
<comment type="caution">
    <text evidence="2">The sequence shown here is derived from an EMBL/GenBank/DDBJ whole genome shotgun (WGS) entry which is preliminary data.</text>
</comment>
<feature type="non-terminal residue" evidence="2">
    <location>
        <position position="1"/>
    </location>
</feature>
<evidence type="ECO:0000256" key="1">
    <source>
        <dbReference type="SAM" id="MobiDB-lite"/>
    </source>
</evidence>
<dbReference type="Proteomes" id="UP001634394">
    <property type="component" value="Unassembled WGS sequence"/>
</dbReference>
<accession>A0ABD3VX33</accession>
<evidence type="ECO:0000313" key="2">
    <source>
        <dbReference type="EMBL" id="KAL3865042.1"/>
    </source>
</evidence>
<sequence length="59" mass="6916">FQIKRPVRKPLGRFYSFDINRSLFTPKRPADNNVDDISPVAKRLRDETLTTPKSKRLSQ</sequence>
<gene>
    <name evidence="2" type="ORF">ACJMK2_006675</name>
</gene>
<name>A0ABD3VX33_SINWO</name>
<dbReference type="AlphaFoldDB" id="A0ABD3VX33"/>
<feature type="region of interest" description="Disordered" evidence="1">
    <location>
        <begin position="27"/>
        <end position="59"/>
    </location>
</feature>
<dbReference type="EMBL" id="JBJQND010000010">
    <property type="protein sequence ID" value="KAL3865042.1"/>
    <property type="molecule type" value="Genomic_DNA"/>
</dbReference>
<proteinExistence type="predicted"/>
<evidence type="ECO:0000313" key="3">
    <source>
        <dbReference type="Proteomes" id="UP001634394"/>
    </source>
</evidence>
<keyword evidence="3" id="KW-1185">Reference proteome</keyword>
<organism evidence="2 3">
    <name type="scientific">Sinanodonta woodiana</name>
    <name type="common">Chinese pond mussel</name>
    <name type="synonym">Anodonta woodiana</name>
    <dbReference type="NCBI Taxonomy" id="1069815"/>
    <lineage>
        <taxon>Eukaryota</taxon>
        <taxon>Metazoa</taxon>
        <taxon>Spiralia</taxon>
        <taxon>Lophotrochozoa</taxon>
        <taxon>Mollusca</taxon>
        <taxon>Bivalvia</taxon>
        <taxon>Autobranchia</taxon>
        <taxon>Heteroconchia</taxon>
        <taxon>Palaeoheterodonta</taxon>
        <taxon>Unionida</taxon>
        <taxon>Unionoidea</taxon>
        <taxon>Unionidae</taxon>
        <taxon>Unioninae</taxon>
        <taxon>Sinanodonta</taxon>
    </lineage>
</organism>
<protein>
    <submittedName>
        <fullName evidence="2">Uncharacterized protein</fullName>
    </submittedName>
</protein>